<keyword evidence="2" id="KW-0597">Phosphoprotein</keyword>
<feature type="region of interest" description="Disordered" evidence="7">
    <location>
        <begin position="1022"/>
        <end position="1042"/>
    </location>
</feature>
<evidence type="ECO:0000313" key="10">
    <source>
        <dbReference type="Proteomes" id="UP000297716"/>
    </source>
</evidence>
<evidence type="ECO:0000259" key="8">
    <source>
        <dbReference type="PROSITE" id="PS50157"/>
    </source>
</evidence>
<evidence type="ECO:0000256" key="4">
    <source>
        <dbReference type="ARBA" id="ARBA00023163"/>
    </source>
</evidence>
<keyword evidence="6" id="KW-0862">Zinc</keyword>
<feature type="compositionally biased region" description="Basic and acidic residues" evidence="7">
    <location>
        <begin position="845"/>
        <end position="859"/>
    </location>
</feature>
<dbReference type="STRING" id="37992.A0A4Z0YNV0"/>
<feature type="region of interest" description="Disordered" evidence="7">
    <location>
        <begin position="633"/>
        <end position="681"/>
    </location>
</feature>
<dbReference type="InterPro" id="IPR044210">
    <property type="entry name" value="Tfc3-like"/>
</dbReference>
<dbReference type="EMBL" id="SKBN01000200">
    <property type="protein sequence ID" value="TGJ80815.1"/>
    <property type="molecule type" value="Genomic_DNA"/>
</dbReference>
<gene>
    <name evidence="9" type="ORF">E0Z10_g7944</name>
</gene>
<keyword evidence="3" id="KW-0238">DNA-binding</keyword>
<feature type="compositionally biased region" description="Polar residues" evidence="7">
    <location>
        <begin position="1685"/>
        <end position="1699"/>
    </location>
</feature>
<feature type="region of interest" description="Disordered" evidence="7">
    <location>
        <begin position="803"/>
        <end position="889"/>
    </location>
</feature>
<dbReference type="GO" id="GO:0006384">
    <property type="term" value="P:transcription initiation at RNA polymerase III promoter"/>
    <property type="evidence" value="ECO:0007669"/>
    <property type="project" value="InterPro"/>
</dbReference>
<organism evidence="9 10">
    <name type="scientific">Xylaria hypoxylon</name>
    <dbReference type="NCBI Taxonomy" id="37992"/>
    <lineage>
        <taxon>Eukaryota</taxon>
        <taxon>Fungi</taxon>
        <taxon>Dikarya</taxon>
        <taxon>Ascomycota</taxon>
        <taxon>Pezizomycotina</taxon>
        <taxon>Sordariomycetes</taxon>
        <taxon>Xylariomycetidae</taxon>
        <taxon>Xylariales</taxon>
        <taxon>Xylariaceae</taxon>
        <taxon>Xylaria</taxon>
    </lineage>
</organism>
<feature type="compositionally biased region" description="Polar residues" evidence="7">
    <location>
        <begin position="987"/>
        <end position="1002"/>
    </location>
</feature>
<dbReference type="PANTHER" id="PTHR15180">
    <property type="entry name" value="GENERAL TRANSCRIPTION FACTOR 3C POLYPEPTIDE 1"/>
    <property type="match status" value="1"/>
</dbReference>
<evidence type="ECO:0000256" key="5">
    <source>
        <dbReference type="ARBA" id="ARBA00023242"/>
    </source>
</evidence>
<dbReference type="GO" id="GO:0042791">
    <property type="term" value="P:5S class rRNA transcription by RNA polymerase III"/>
    <property type="evidence" value="ECO:0007669"/>
    <property type="project" value="TreeGrafter"/>
</dbReference>
<feature type="region of interest" description="Disordered" evidence="7">
    <location>
        <begin position="1622"/>
        <end position="1701"/>
    </location>
</feature>
<evidence type="ECO:0000256" key="1">
    <source>
        <dbReference type="ARBA" id="ARBA00004123"/>
    </source>
</evidence>
<dbReference type="Pfam" id="PF20222">
    <property type="entry name" value="DUF6581"/>
    <property type="match status" value="1"/>
</dbReference>
<dbReference type="PROSITE" id="PS50157">
    <property type="entry name" value="ZINC_FINGER_C2H2_2"/>
    <property type="match status" value="1"/>
</dbReference>
<feature type="compositionally biased region" description="Polar residues" evidence="7">
    <location>
        <begin position="1027"/>
        <end position="1042"/>
    </location>
</feature>
<dbReference type="Proteomes" id="UP000297716">
    <property type="component" value="Unassembled WGS sequence"/>
</dbReference>
<feature type="region of interest" description="Disordered" evidence="7">
    <location>
        <begin position="387"/>
        <end position="424"/>
    </location>
</feature>
<evidence type="ECO:0000256" key="7">
    <source>
        <dbReference type="SAM" id="MobiDB-lite"/>
    </source>
</evidence>
<dbReference type="InterPro" id="IPR046488">
    <property type="entry name" value="Sfc3/Tfc3_C"/>
</dbReference>
<name>A0A4Z0YNV0_9PEZI</name>
<feature type="compositionally biased region" description="Low complexity" evidence="7">
    <location>
        <begin position="860"/>
        <end position="871"/>
    </location>
</feature>
<comment type="subcellular location">
    <subcellularLocation>
        <location evidence="1">Nucleus</location>
    </subcellularLocation>
</comment>
<comment type="caution">
    <text evidence="9">The sequence shown here is derived from an EMBL/GenBank/DDBJ whole genome shotgun (WGS) entry which is preliminary data.</text>
</comment>
<proteinExistence type="predicted"/>
<feature type="region of interest" description="Disordered" evidence="7">
    <location>
        <begin position="928"/>
        <end position="1005"/>
    </location>
</feature>
<dbReference type="OrthoDB" id="5403573at2759"/>
<dbReference type="GO" id="GO:0005634">
    <property type="term" value="C:nucleus"/>
    <property type="evidence" value="ECO:0007669"/>
    <property type="project" value="UniProtKB-SubCell"/>
</dbReference>
<dbReference type="PANTHER" id="PTHR15180:SF1">
    <property type="entry name" value="GENERAL TRANSCRIPTION FACTOR 3C POLYPEPTIDE 1"/>
    <property type="match status" value="1"/>
</dbReference>
<keyword evidence="6" id="KW-0479">Metal-binding</keyword>
<feature type="compositionally biased region" description="Polar residues" evidence="7">
    <location>
        <begin position="641"/>
        <end position="651"/>
    </location>
</feature>
<accession>A0A4Z0YNV0</accession>
<feature type="compositionally biased region" description="Acidic residues" evidence="7">
    <location>
        <begin position="1453"/>
        <end position="1466"/>
    </location>
</feature>
<dbReference type="Pfam" id="PF04182">
    <property type="entry name" value="B-block_TFIIIC"/>
    <property type="match status" value="1"/>
</dbReference>
<dbReference type="InterPro" id="IPR007309">
    <property type="entry name" value="TFIIIC_Bblock-bd"/>
</dbReference>
<evidence type="ECO:0000256" key="3">
    <source>
        <dbReference type="ARBA" id="ARBA00023125"/>
    </source>
</evidence>
<evidence type="ECO:0000256" key="2">
    <source>
        <dbReference type="ARBA" id="ARBA00022553"/>
    </source>
</evidence>
<protein>
    <recommendedName>
        <fullName evidence="8">C2H2-type domain-containing protein</fullName>
    </recommendedName>
</protein>
<evidence type="ECO:0000256" key="6">
    <source>
        <dbReference type="PROSITE-ProRule" id="PRU00042"/>
    </source>
</evidence>
<feature type="compositionally biased region" description="Basic and acidic residues" evidence="7">
    <location>
        <begin position="959"/>
        <end position="971"/>
    </location>
</feature>
<evidence type="ECO:0000313" key="9">
    <source>
        <dbReference type="EMBL" id="TGJ80815.1"/>
    </source>
</evidence>
<dbReference type="GO" id="GO:0003677">
    <property type="term" value="F:DNA binding"/>
    <property type="evidence" value="ECO:0007669"/>
    <property type="project" value="UniProtKB-KW"/>
</dbReference>
<dbReference type="GO" id="GO:0008270">
    <property type="term" value="F:zinc ion binding"/>
    <property type="evidence" value="ECO:0007669"/>
    <property type="project" value="UniProtKB-KW"/>
</dbReference>
<feature type="region of interest" description="Disordered" evidence="7">
    <location>
        <begin position="1433"/>
        <end position="1484"/>
    </location>
</feature>
<reference evidence="9 10" key="1">
    <citation type="submission" date="2019-03" db="EMBL/GenBank/DDBJ databases">
        <title>Draft genome sequence of Xylaria hypoxylon DSM 108379, a ubiquitous saprotrophic-parasitic fungi on hardwood.</title>
        <authorList>
            <person name="Buettner E."/>
            <person name="Leonhardt S."/>
            <person name="Gebauer A.M."/>
            <person name="Liers C."/>
            <person name="Hofrichter M."/>
            <person name="Kellner H."/>
        </authorList>
    </citation>
    <scope>NUCLEOTIDE SEQUENCE [LARGE SCALE GENOMIC DNA]</scope>
    <source>
        <strain evidence="9 10">DSM 108379</strain>
    </source>
</reference>
<keyword evidence="4" id="KW-0804">Transcription</keyword>
<keyword evidence="10" id="KW-1185">Reference proteome</keyword>
<feature type="domain" description="C2H2-type" evidence="8">
    <location>
        <begin position="772"/>
        <end position="800"/>
    </location>
</feature>
<keyword evidence="6" id="KW-0863">Zinc-finger</keyword>
<dbReference type="GO" id="GO:0000127">
    <property type="term" value="C:transcription factor TFIIIC complex"/>
    <property type="evidence" value="ECO:0007669"/>
    <property type="project" value="InterPro"/>
</dbReference>
<keyword evidence="5" id="KW-0539">Nucleus</keyword>
<sequence>MGAGLDELIESLLTEIAFSGVRGCSVPNLLVAIDSFYKSSDKGSDSESTRVLQEIKAHGSDTKPQQGANRHDLAVASKVWIWLANRSDVSIGINRQFNHLSLEQVLALPEEEESPSSGATIEGSDKPSDTKALPHPKSGSRTSRDETSTVRPRLHVSEERQWRTIAGHGPDLKRVPLFEWRALVDIASVKEKGILQGDLVRLTGQDKRSLPTRTDALARKGYIIKQPIVLRGGKSSKLWLAQFSEYAREHQEREGLDYDKLDLSKSALTSDLHPVSFCDKWNGETIDYLALAQAFVAIVKAWVLIRYCDARAKLGVEERVRQMRALAKTCRWLTNIGALSFVGAKFAGSNRLFKDCVKFIRDPSPAEWSHFRATPKTRMVVPSGRIGKRGEASRAVHASQLGGSRGGKAIGKKPQSTKSRSDAISHASIIPSPWKPQKPVPNTSFEIIKRAGSKGTSNAAICRQTLGHNYRRLTAAMTGSISMPTNSQPPHLKHLSSTSQLSRIGKTMTYTFYANSEIPEVQLNEQHAQSSSHDPRTVVSASAADYVTAIPKENVFSQPDLNRFSRNSGSSLTDITGARLSNRIVSKTTKRKRPIHEDLDGQPLVKLPRRLGRRPKKGVIYELSQELIEEHRPEMDDAPSAAQQQSITDQKPQPEIARPAPRPPGVYRGLPNSLDPITKRKGRRRRSLVVIFRSDRLKDPAFLGTSSVTPEVDADRSGHKVAPEITPRRQSIHVQDVKSTDASNSIITTSGVVSEDSHVQSRTLKSGKNGSFWCEKCGNSWKNSNGLEYHLTKSRTTCNPDFVPPSSELISHRKRKSAQPQVMERSSMPRLVSEDHRHSRPTPTPKEKVGSRFERKGEHLLSSPPNLTSSSAIPFDDGTIRTPHIGDNFQSQASRGSIILKDLEVFDATDHRRLLRRRIYREISTNGEISPATDAQPSSTHSHLSPNATFSANSQAQHVDLHNRRGQDGPLKHSPNTTTEQIESRSMDTSPTTKAISVTGHSNIHGDELPISLSIECSGARKPLPSISPNRDSKPSMTLTTQPHGVEVTDTTINKPDDPTIPPDPLPNAIMDLQSTHKSLAFFARPTRPNASFGARRRDRTIQIIQYLLEQNEGVFPGLRSLFMAVISVWAKEFRDLAPPDRRICQNTVNQMERDGVLKQMHFFFFDDQAKMQECVVLAKADTKSGLAVSSSDDPRVIAVKEKMREMFPEAYVPDAFSLSPDEAKLFDDLASQGKEHNQTRSLKAPNELKKVQDIETLRYENSVMGDISIHRSNAKRQMDEVQVEAQTLSKRSRVDVEQLDSLERTRKPRRRPDKHEMWDSGKLAVYIWSQRQKPGAMWDQNHSCLQDPMTGAWSWTPDTDASQLGNITTILSSVKSARHIDASLKRKGRKTWTGTDINAGSNKEYRYSDQNSREIPIAADHVLMADGYEHDRSNGPIPGTRTLVPFATNDLPSDEDTDEDTDDMYEDRSEVSNNESARSDTSRVKFTSAKNFGTKDGEQWSNLLSSLFETQDAINPAIVMPMPNSFRPSKETLPHDAQNILNTTHRVYSFKRWADPAYGEFLRNLKTIRSWEQSAYGSRLLTNGTIAPEHVYISLTSDKTKASMKPTNLEWLISNQFTTDNIPDEVKNSSPEDDNYGRSYLIDKSQKTNGKKSNNKRSEYKTRAYRAATGGSKPKEASRKPFGQRQTAMPQSPMSPTQPEGFIEYKTRDLTVIPKQPRGRFNKPAAHDDKLGSTREDELLAACVVFRTLLGGLDRNLDIGLLLKHFPGMSLSAIKKFWPRVSRERKSYVQALTVKFQLAFLGAYENGKIPPLDYDDVENYDWPRLILWTTQLETHEEVDLPESREALHQKHLVENVTSEAADWRETWFATTSTYNRIEAVASEAMSIPLPPKVQQDRVILDCARTWVRSICCTSLRGVNVKEKLVPKLLELGNGDAAETNYILEKVVAELNREKVITRTKGKDLGGNFRIHGMFSKQLEKMASTPKFRQAIAFKAQLDEVFRHPSEEYIMPYASDDGSIMAVLNLQAHGRIHIETIDMPNIPFGFEPGNYEGRTFPKSYYHFKVRLMPTETYLFNEDMALLNQSQLMEPPTHGPEGKIPIWVDFFGKVNSARWADYVSMVAFTLAIKGPIVPKMCVTLLKPMIDEFEVQLIIEWLDKLGLLQRAVSGCGVTAAEWWWLVAGHIAQMSDDGTGKNRVAKVTA</sequence>
<dbReference type="InterPro" id="IPR013087">
    <property type="entry name" value="Znf_C2H2_type"/>
</dbReference>
<feature type="region of interest" description="Disordered" evidence="7">
    <location>
        <begin position="108"/>
        <end position="155"/>
    </location>
</feature>
<feature type="compositionally biased region" description="Polar residues" evidence="7">
    <location>
        <begin position="928"/>
        <end position="957"/>
    </location>
</feature>